<protein>
    <submittedName>
        <fullName evidence="1">Uncharacterized protein</fullName>
    </submittedName>
</protein>
<organism evidence="1 2">
    <name type="scientific">Aspergillus avenaceus</name>
    <dbReference type="NCBI Taxonomy" id="36643"/>
    <lineage>
        <taxon>Eukaryota</taxon>
        <taxon>Fungi</taxon>
        <taxon>Dikarya</taxon>
        <taxon>Ascomycota</taxon>
        <taxon>Pezizomycotina</taxon>
        <taxon>Eurotiomycetes</taxon>
        <taxon>Eurotiomycetidae</taxon>
        <taxon>Eurotiales</taxon>
        <taxon>Aspergillaceae</taxon>
        <taxon>Aspergillus</taxon>
        <taxon>Aspergillus subgen. Circumdati</taxon>
    </lineage>
</organism>
<proteinExistence type="predicted"/>
<evidence type="ECO:0000313" key="2">
    <source>
        <dbReference type="Proteomes" id="UP000325780"/>
    </source>
</evidence>
<dbReference type="EMBL" id="ML742178">
    <property type="protein sequence ID" value="KAE8148035.1"/>
    <property type="molecule type" value="Genomic_DNA"/>
</dbReference>
<dbReference type="AlphaFoldDB" id="A0A5N6TNZ3"/>
<name>A0A5N6TNZ3_ASPAV</name>
<evidence type="ECO:0000313" key="1">
    <source>
        <dbReference type="EMBL" id="KAE8148035.1"/>
    </source>
</evidence>
<sequence>MRAGQGGCIFVILRNAVSQSITKHKQWLAQRQPITIPSNCIPETLLDEMDNTSRIPWIFYGVHAACEHRFPCRGHSGNFS</sequence>
<reference evidence="1 2" key="1">
    <citation type="submission" date="2019-04" db="EMBL/GenBank/DDBJ databases">
        <title>Friends and foes A comparative genomics study of 23 Aspergillus species from section Flavi.</title>
        <authorList>
            <consortium name="DOE Joint Genome Institute"/>
            <person name="Kjaerbolling I."/>
            <person name="Vesth T."/>
            <person name="Frisvad J.C."/>
            <person name="Nybo J.L."/>
            <person name="Theobald S."/>
            <person name="Kildgaard S."/>
            <person name="Isbrandt T."/>
            <person name="Kuo A."/>
            <person name="Sato A."/>
            <person name="Lyhne E.K."/>
            <person name="Kogle M.E."/>
            <person name="Wiebenga A."/>
            <person name="Kun R.S."/>
            <person name="Lubbers R.J."/>
            <person name="Makela M.R."/>
            <person name="Barry K."/>
            <person name="Chovatia M."/>
            <person name="Clum A."/>
            <person name="Daum C."/>
            <person name="Haridas S."/>
            <person name="He G."/>
            <person name="LaButti K."/>
            <person name="Lipzen A."/>
            <person name="Mondo S."/>
            <person name="Riley R."/>
            <person name="Salamov A."/>
            <person name="Simmons B.A."/>
            <person name="Magnuson J.K."/>
            <person name="Henrissat B."/>
            <person name="Mortensen U.H."/>
            <person name="Larsen T.O."/>
            <person name="Devries R.P."/>
            <person name="Grigoriev I.V."/>
            <person name="Machida M."/>
            <person name="Baker S.E."/>
            <person name="Andersen M.R."/>
        </authorList>
    </citation>
    <scope>NUCLEOTIDE SEQUENCE [LARGE SCALE GENOMIC DNA]</scope>
    <source>
        <strain evidence="1 2">IBT 18842</strain>
    </source>
</reference>
<accession>A0A5N6TNZ3</accession>
<gene>
    <name evidence="1" type="ORF">BDV25DRAFT_159092</name>
</gene>
<keyword evidence="2" id="KW-1185">Reference proteome</keyword>
<dbReference type="Proteomes" id="UP000325780">
    <property type="component" value="Unassembled WGS sequence"/>
</dbReference>